<dbReference type="GO" id="GO:0005524">
    <property type="term" value="F:ATP binding"/>
    <property type="evidence" value="ECO:0007669"/>
    <property type="project" value="UniProtKB-UniRule"/>
</dbReference>
<evidence type="ECO:0000256" key="10">
    <source>
        <dbReference type="SAM" id="Phobius"/>
    </source>
</evidence>
<dbReference type="SMART" id="SM00220">
    <property type="entry name" value="S_TKc"/>
    <property type="match status" value="1"/>
</dbReference>
<dbReference type="InterPro" id="IPR019734">
    <property type="entry name" value="TPR_rpt"/>
</dbReference>
<dbReference type="SUPFAM" id="SSF56112">
    <property type="entry name" value="Protein kinase-like (PK-like)"/>
    <property type="match status" value="1"/>
</dbReference>
<dbReference type="FunFam" id="1.10.510.10:FF:000021">
    <property type="entry name" value="Serine/threonine protein kinase"/>
    <property type="match status" value="1"/>
</dbReference>
<keyword evidence="4 8" id="KW-0547">Nucleotide-binding</keyword>
<dbReference type="PANTHER" id="PTHR43289">
    <property type="entry name" value="MITOGEN-ACTIVATED PROTEIN KINASE KINASE KINASE 20-RELATED"/>
    <property type="match status" value="1"/>
</dbReference>
<dbReference type="PROSITE" id="PS50011">
    <property type="entry name" value="PROTEIN_KINASE_DOM"/>
    <property type="match status" value="1"/>
</dbReference>
<feature type="transmembrane region" description="Helical" evidence="10">
    <location>
        <begin position="394"/>
        <end position="417"/>
    </location>
</feature>
<dbReference type="AlphaFoldDB" id="A0A5C1ADS5"/>
<keyword evidence="10" id="KW-0812">Transmembrane</keyword>
<keyword evidence="10" id="KW-0472">Membrane</keyword>
<feature type="compositionally biased region" description="Polar residues" evidence="9">
    <location>
        <begin position="85"/>
        <end position="97"/>
    </location>
</feature>
<evidence type="ECO:0000256" key="3">
    <source>
        <dbReference type="ARBA" id="ARBA00022679"/>
    </source>
</evidence>
<dbReference type="InterPro" id="IPR008271">
    <property type="entry name" value="Ser/Thr_kinase_AS"/>
</dbReference>
<evidence type="ECO:0000313" key="13">
    <source>
        <dbReference type="Proteomes" id="UP000324974"/>
    </source>
</evidence>
<keyword evidence="5 12" id="KW-0418">Kinase</keyword>
<dbReference type="InterPro" id="IPR000719">
    <property type="entry name" value="Prot_kinase_dom"/>
</dbReference>
<protein>
    <recommendedName>
        <fullName evidence="1">non-specific serine/threonine protein kinase</fullName>
        <ecNumber evidence="1">2.7.11.1</ecNumber>
    </recommendedName>
</protein>
<feature type="binding site" evidence="8">
    <location>
        <position position="136"/>
    </location>
    <ligand>
        <name>ATP</name>
        <dbReference type="ChEBI" id="CHEBI:30616"/>
    </ligand>
</feature>
<keyword evidence="2" id="KW-0723">Serine/threonine-protein kinase</keyword>
<reference evidence="13" key="1">
    <citation type="submission" date="2019-08" db="EMBL/GenBank/DDBJ databases">
        <title>Limnoglobus roseus gen. nov., sp. nov., a novel freshwater planctomycete with a giant genome from the family Gemmataceae.</title>
        <authorList>
            <person name="Kulichevskaya I.S."/>
            <person name="Naumoff D.G."/>
            <person name="Miroshnikov K."/>
            <person name="Ivanova A."/>
            <person name="Philippov D.A."/>
            <person name="Hakobyan A."/>
            <person name="Rijpstra I.C."/>
            <person name="Sinninghe Damste J.S."/>
            <person name="Liesack W."/>
            <person name="Dedysh S.N."/>
        </authorList>
    </citation>
    <scope>NUCLEOTIDE SEQUENCE [LARGE SCALE GENOMIC DNA]</scope>
    <source>
        <strain evidence="13">PX52</strain>
    </source>
</reference>
<dbReference type="InterPro" id="IPR017441">
    <property type="entry name" value="Protein_kinase_ATP_BS"/>
</dbReference>
<dbReference type="Pfam" id="PF00069">
    <property type="entry name" value="Pkinase"/>
    <property type="match status" value="1"/>
</dbReference>
<feature type="region of interest" description="Disordered" evidence="9">
    <location>
        <begin position="79"/>
        <end position="102"/>
    </location>
</feature>
<dbReference type="Gene3D" id="3.30.200.20">
    <property type="entry name" value="Phosphorylase Kinase, domain 1"/>
    <property type="match status" value="1"/>
</dbReference>
<dbReference type="KEGG" id="lrs:PX52LOC_03346"/>
<evidence type="ECO:0000256" key="4">
    <source>
        <dbReference type="ARBA" id="ARBA00022741"/>
    </source>
</evidence>
<evidence type="ECO:0000256" key="6">
    <source>
        <dbReference type="ARBA" id="ARBA00022840"/>
    </source>
</evidence>
<feature type="domain" description="Protein kinase" evidence="11">
    <location>
        <begin position="107"/>
        <end position="369"/>
    </location>
</feature>
<dbReference type="SUPFAM" id="SSF48452">
    <property type="entry name" value="TPR-like"/>
    <property type="match status" value="1"/>
</dbReference>
<proteinExistence type="predicted"/>
<accession>A0A5C1ADS5</accession>
<sequence>MTRLPKHLEPGTLGAGDTAGGTPTWEKLVPDDPRVHALLEELLASGATPEAVCSSCVELLPVVRERWRQVVRARAELDAMFPPETDSSSDGSPSATEDTPLPAIPGYEVESVLGAGGMGVVFKARHLRLNRVVALKMALSGAYAGAHERERFHREAEAVAALRHANVVQVHDVGDSAGRPYFTMEYVEGGSLAQKLAGAPLPAREAATLLALLADAVSAAHHAGIIHRDLKPANVLLTADGVPKVSDFGLARRLGGEAGLTRTGAAVGTPCYMAPEQARGGTGGVGPPADVYALGAILYELLTGRPPFRAESAAETVHQLLTQDPVPPSRLNGKVPRDLETICLKCLGKEPRTRYATAAALADDLNRFLRGEAIAARPEGLVARLMRRVRRRPALSAAVTVSLALALTLTGGGLWYFSDRAATARAAEKDLQEMNEGLEASDWPKAVAARNRAEGRLGDGGPAELRHLVDEGTRDLALADRLEKIRLAEAGTVGGVVGSSGAAYAEAFGHADLGTADEDPDVVAARVKGSHIRNALVAALDHWSVCTRDERQKRWVLKVARGADPDATGWRDRARDPDIRLNQAAVAELVRSAPVKDTPVSLLHAVEASWHSATHALHLDFLKRILREHPDDFWNNHRIGNLLFDAGRAGEAVGFFQAAVALRPKSAMAHNNLARLLQEVARPEDALGHYRRAVELDPGGAMFQSNLARALSRQNRHDEAVGLLERAVLAIPDSALLHSDLGRCLERQGRPEAAVAPHARAVGLDPTRTEYQAALRECLLRLGRTEQARVAWQAALAASPPEHAAWYGYAELCLFLGNESEYLRQRQQLLARFGASADPPVAERTSRTCLLFPATGEELAKARALSDRALAVDRSKNLGVYPYYLFPRGLAEFRQGEFERAIATMRGDASRVLGPAPRLVLAMALYKTGQEPEARRTLAAAIVSHDWRAVRAVDQDAWIYHVLRREAHRLILPNLPAFLAGKHQPQDNDERLALVGECQFTNRTVALARLYADAFAADPKLADDTRLRHRWQAARAAALAGCGRGEGATGLTQQEREKWRSQARLWLRADLTQWSRILDTSSGVGNRDAVQFLLTECQTEPDLVGLREPAEMEKLSAEERKDCLALWDEVRSLLKRVEGIKSK</sequence>
<dbReference type="PANTHER" id="PTHR43289:SF6">
    <property type="entry name" value="SERINE_THREONINE-PROTEIN KINASE NEKL-3"/>
    <property type="match status" value="1"/>
</dbReference>
<keyword evidence="6 8" id="KW-0067">ATP-binding</keyword>
<dbReference type="InterPro" id="IPR011990">
    <property type="entry name" value="TPR-like_helical_dom_sf"/>
</dbReference>
<keyword evidence="7" id="KW-0802">TPR repeat</keyword>
<dbReference type="Pfam" id="PF13432">
    <property type="entry name" value="TPR_16"/>
    <property type="match status" value="3"/>
</dbReference>
<evidence type="ECO:0000256" key="9">
    <source>
        <dbReference type="SAM" id="MobiDB-lite"/>
    </source>
</evidence>
<organism evidence="12 13">
    <name type="scientific">Limnoglobus roseus</name>
    <dbReference type="NCBI Taxonomy" id="2598579"/>
    <lineage>
        <taxon>Bacteria</taxon>
        <taxon>Pseudomonadati</taxon>
        <taxon>Planctomycetota</taxon>
        <taxon>Planctomycetia</taxon>
        <taxon>Gemmatales</taxon>
        <taxon>Gemmataceae</taxon>
        <taxon>Limnoglobus</taxon>
    </lineage>
</organism>
<dbReference type="GO" id="GO:0004674">
    <property type="term" value="F:protein serine/threonine kinase activity"/>
    <property type="evidence" value="ECO:0007669"/>
    <property type="project" value="UniProtKB-KW"/>
</dbReference>
<dbReference type="PROSITE" id="PS50005">
    <property type="entry name" value="TPR"/>
    <property type="match status" value="1"/>
</dbReference>
<keyword evidence="13" id="KW-1185">Reference proteome</keyword>
<dbReference type="RefSeq" id="WP_149111134.1">
    <property type="nucleotide sequence ID" value="NZ_CP042425.1"/>
</dbReference>
<gene>
    <name evidence="12" type="ORF">PX52LOC_03346</name>
</gene>
<evidence type="ECO:0000313" key="12">
    <source>
        <dbReference type="EMBL" id="QEL16393.1"/>
    </source>
</evidence>
<evidence type="ECO:0000256" key="7">
    <source>
        <dbReference type="PROSITE-ProRule" id="PRU00339"/>
    </source>
</evidence>
<dbReference type="CDD" id="cd14014">
    <property type="entry name" value="STKc_PknB_like"/>
    <property type="match status" value="1"/>
</dbReference>
<keyword evidence="10" id="KW-1133">Transmembrane helix</keyword>
<dbReference type="Gene3D" id="1.10.510.10">
    <property type="entry name" value="Transferase(Phosphotransferase) domain 1"/>
    <property type="match status" value="1"/>
</dbReference>
<feature type="region of interest" description="Disordered" evidence="9">
    <location>
        <begin position="1"/>
        <end position="27"/>
    </location>
</feature>
<dbReference type="PROSITE" id="PS00107">
    <property type="entry name" value="PROTEIN_KINASE_ATP"/>
    <property type="match status" value="1"/>
</dbReference>
<dbReference type="OrthoDB" id="225358at2"/>
<dbReference type="InterPro" id="IPR011009">
    <property type="entry name" value="Kinase-like_dom_sf"/>
</dbReference>
<evidence type="ECO:0000259" key="11">
    <source>
        <dbReference type="PROSITE" id="PS50011"/>
    </source>
</evidence>
<dbReference type="SMART" id="SM00028">
    <property type="entry name" value="TPR"/>
    <property type="match status" value="5"/>
</dbReference>
<name>A0A5C1ADS5_9BACT</name>
<dbReference type="Proteomes" id="UP000324974">
    <property type="component" value="Chromosome"/>
</dbReference>
<evidence type="ECO:0000256" key="2">
    <source>
        <dbReference type="ARBA" id="ARBA00022527"/>
    </source>
</evidence>
<dbReference type="Gene3D" id="1.25.40.10">
    <property type="entry name" value="Tetratricopeptide repeat domain"/>
    <property type="match status" value="3"/>
</dbReference>
<feature type="repeat" description="TPR" evidence="7">
    <location>
        <begin position="667"/>
        <end position="700"/>
    </location>
</feature>
<evidence type="ECO:0000256" key="1">
    <source>
        <dbReference type="ARBA" id="ARBA00012513"/>
    </source>
</evidence>
<evidence type="ECO:0000256" key="5">
    <source>
        <dbReference type="ARBA" id="ARBA00022777"/>
    </source>
</evidence>
<dbReference type="EC" id="2.7.11.1" evidence="1"/>
<keyword evidence="3" id="KW-0808">Transferase</keyword>
<dbReference type="EMBL" id="CP042425">
    <property type="protein sequence ID" value="QEL16393.1"/>
    <property type="molecule type" value="Genomic_DNA"/>
</dbReference>
<dbReference type="PROSITE" id="PS00108">
    <property type="entry name" value="PROTEIN_KINASE_ST"/>
    <property type="match status" value="1"/>
</dbReference>
<evidence type="ECO:0000256" key="8">
    <source>
        <dbReference type="PROSITE-ProRule" id="PRU10141"/>
    </source>
</evidence>